<evidence type="ECO:0000256" key="1">
    <source>
        <dbReference type="ARBA" id="ARBA00023015"/>
    </source>
</evidence>
<dbReference type="SUPFAM" id="SSF48498">
    <property type="entry name" value="Tetracyclin repressor-like, C-terminal domain"/>
    <property type="match status" value="1"/>
</dbReference>
<keyword evidence="1" id="KW-0805">Transcription regulation</keyword>
<dbReference type="Gene3D" id="1.10.357.10">
    <property type="entry name" value="Tetracycline Repressor, domain 2"/>
    <property type="match status" value="1"/>
</dbReference>
<dbReference type="Pfam" id="PF00440">
    <property type="entry name" value="TetR_N"/>
    <property type="match status" value="1"/>
</dbReference>
<comment type="caution">
    <text evidence="7">The sequence shown here is derived from an EMBL/GenBank/DDBJ whole genome shotgun (WGS) entry which is preliminary data.</text>
</comment>
<keyword evidence="2 4" id="KW-0238">DNA-binding</keyword>
<dbReference type="Pfam" id="PF02909">
    <property type="entry name" value="TetR_C_1"/>
    <property type="match status" value="1"/>
</dbReference>
<feature type="region of interest" description="Disordered" evidence="5">
    <location>
        <begin position="216"/>
        <end position="255"/>
    </location>
</feature>
<evidence type="ECO:0000313" key="7">
    <source>
        <dbReference type="EMBL" id="MEU7296716.1"/>
    </source>
</evidence>
<evidence type="ECO:0000256" key="2">
    <source>
        <dbReference type="ARBA" id="ARBA00023125"/>
    </source>
</evidence>
<keyword evidence="3" id="KW-0804">Transcription</keyword>
<dbReference type="InterPro" id="IPR036271">
    <property type="entry name" value="Tet_transcr_reg_TetR-rel_C_sf"/>
</dbReference>
<evidence type="ECO:0000256" key="4">
    <source>
        <dbReference type="PROSITE-ProRule" id="PRU00335"/>
    </source>
</evidence>
<dbReference type="InterPro" id="IPR009057">
    <property type="entry name" value="Homeodomain-like_sf"/>
</dbReference>
<dbReference type="InterPro" id="IPR001647">
    <property type="entry name" value="HTH_TetR"/>
</dbReference>
<feature type="compositionally biased region" description="Low complexity" evidence="5">
    <location>
        <begin position="216"/>
        <end position="229"/>
    </location>
</feature>
<accession>A0ABV3D2L0</accession>
<proteinExistence type="predicted"/>
<evidence type="ECO:0000256" key="3">
    <source>
        <dbReference type="ARBA" id="ARBA00023163"/>
    </source>
</evidence>
<evidence type="ECO:0000313" key="8">
    <source>
        <dbReference type="Proteomes" id="UP001551210"/>
    </source>
</evidence>
<feature type="DNA-binding region" description="H-T-H motif" evidence="4">
    <location>
        <begin position="38"/>
        <end position="57"/>
    </location>
</feature>
<feature type="domain" description="HTH tetR-type" evidence="6">
    <location>
        <begin position="15"/>
        <end position="75"/>
    </location>
</feature>
<dbReference type="SUPFAM" id="SSF46689">
    <property type="entry name" value="Homeodomain-like"/>
    <property type="match status" value="1"/>
</dbReference>
<evidence type="ECO:0000256" key="5">
    <source>
        <dbReference type="SAM" id="MobiDB-lite"/>
    </source>
</evidence>
<dbReference type="RefSeq" id="WP_359213078.1">
    <property type="nucleotide sequence ID" value="NZ_JBEZAM010000047.1"/>
</dbReference>
<dbReference type="Proteomes" id="UP001551210">
    <property type="component" value="Unassembled WGS sequence"/>
</dbReference>
<evidence type="ECO:0000259" key="6">
    <source>
        <dbReference type="PROSITE" id="PS50977"/>
    </source>
</evidence>
<organism evidence="7 8">
    <name type="scientific">Streptomyces exfoliatus</name>
    <name type="common">Streptomyces hydrogenans</name>
    <dbReference type="NCBI Taxonomy" id="1905"/>
    <lineage>
        <taxon>Bacteria</taxon>
        <taxon>Bacillati</taxon>
        <taxon>Actinomycetota</taxon>
        <taxon>Actinomycetes</taxon>
        <taxon>Kitasatosporales</taxon>
        <taxon>Streptomycetaceae</taxon>
        <taxon>Streptomyces</taxon>
    </lineage>
</organism>
<sequence>MRHGEAPAPERPTQPLTRPHIVAAGLRLLEREGAAGLSMRKLAGELGKAPAAVYRHVSDKRELMSLLFDEVSRRIVLPEVGDDPRTAVLEAAQSAHRVMEEHGWIAAGMLDGALLGATSMRLSEFILDALVRDGMSDAQAARLDLAIWQYLVGHLVAVRAAPYPAVPGGDGAEDYPTVRRVAPLVASMSDHERFTAGLVVLLEGAFAEPRAGHVDTAAHGGAAGHGDTASQGDAATGEAPSAGPSVSPSGADAVE</sequence>
<gene>
    <name evidence="7" type="ORF">AB0A76_26485</name>
</gene>
<keyword evidence="8" id="KW-1185">Reference proteome</keyword>
<dbReference type="InterPro" id="IPR004111">
    <property type="entry name" value="Repressor_TetR_C"/>
</dbReference>
<feature type="compositionally biased region" description="Low complexity" evidence="5">
    <location>
        <begin position="237"/>
        <end position="255"/>
    </location>
</feature>
<dbReference type="PROSITE" id="PS50977">
    <property type="entry name" value="HTH_TETR_2"/>
    <property type="match status" value="1"/>
</dbReference>
<protein>
    <submittedName>
        <fullName evidence="7">TetR/AcrR family transcriptional regulator</fullName>
    </submittedName>
</protein>
<reference evidence="7 8" key="1">
    <citation type="submission" date="2024-06" db="EMBL/GenBank/DDBJ databases">
        <title>The Natural Products Discovery Center: Release of the First 8490 Sequenced Strains for Exploring Actinobacteria Biosynthetic Diversity.</title>
        <authorList>
            <person name="Kalkreuter E."/>
            <person name="Kautsar S.A."/>
            <person name="Yang D."/>
            <person name="Bader C.D."/>
            <person name="Teijaro C.N."/>
            <person name="Fluegel L."/>
            <person name="Davis C.M."/>
            <person name="Simpson J.R."/>
            <person name="Lauterbach L."/>
            <person name="Steele A.D."/>
            <person name="Gui C."/>
            <person name="Meng S."/>
            <person name="Li G."/>
            <person name="Viehrig K."/>
            <person name="Ye F."/>
            <person name="Su P."/>
            <person name="Kiefer A.F."/>
            <person name="Nichols A."/>
            <person name="Cepeda A.J."/>
            <person name="Yan W."/>
            <person name="Fan B."/>
            <person name="Jiang Y."/>
            <person name="Adhikari A."/>
            <person name="Zheng C.-J."/>
            <person name="Schuster L."/>
            <person name="Cowan T.M."/>
            <person name="Smanski M.J."/>
            <person name="Chevrette M.G."/>
            <person name="De Carvalho L.P.S."/>
            <person name="Shen B."/>
        </authorList>
    </citation>
    <scope>NUCLEOTIDE SEQUENCE [LARGE SCALE GENOMIC DNA]</scope>
    <source>
        <strain evidence="7 8">NPDC045705</strain>
    </source>
</reference>
<name>A0ABV3D2L0_STREX</name>
<dbReference type="EMBL" id="JBEZAM010000047">
    <property type="protein sequence ID" value="MEU7296716.1"/>
    <property type="molecule type" value="Genomic_DNA"/>
</dbReference>